<reference evidence="9 10" key="1">
    <citation type="journal article" date="2023" name="Microbiol. Resour. Announc.">
        <title>Complete Genome Sequence of Mycobacterium wuenschmanii, a novel Nontuberculous Mycobacterium Isolated from a captive population of Amazon Milk Frogs.</title>
        <authorList>
            <person name="Hicks J."/>
            <person name="Zeineldin M."/>
            <person name="Ward H."/>
            <person name="Wuenschmann A."/>
            <person name="Camp P."/>
            <person name="Farrell D."/>
            <person name="Lehman K."/>
            <person name="Thacker T."/>
            <person name="Cuthbert E."/>
        </authorList>
    </citation>
    <scope>NUCLEOTIDE SEQUENCE [LARGE SCALE GENOMIC DNA]</scope>
    <source>
        <strain evidence="9 10">Wuenschmanii</strain>
    </source>
</reference>
<feature type="domain" description="ABC3 transporter permease C-terminal" evidence="8">
    <location>
        <begin position="259"/>
        <end position="381"/>
    </location>
</feature>
<accession>A0ABY8VUX7</accession>
<dbReference type="Proteomes" id="UP001236585">
    <property type="component" value="Chromosome"/>
</dbReference>
<evidence type="ECO:0000256" key="1">
    <source>
        <dbReference type="ARBA" id="ARBA00004651"/>
    </source>
</evidence>
<sequence>MARTALNAAVSVLRLINFRAIRRHTLRALLASLSLGGGVAIVVAVMIETSSVSTAIDDVGYRIAGPAPLRIVGAATQGGIDPAVIRAARNVPGVAVLAPVVRAATEVRDGGRDTVVLALGIDCSARWIIDPKVCSAGQTEPQVMATSTTFGRTLGKSATLATDVGQLPLPGLAQIPQLDNVNNGRVVVLPLSAAKVQFARDDRADSVYVNLADTVDAKAIQTRLGEVLEVLGPGYRVLTRNDPAAGFNVNVVLFPLLAIFALIAVGVGVILIAQLTRLSIQERRREVAIAAALGASPLSTLVGFLAEAALLGAAGSVVGVALGAIIARPVVASASDLTQQFVGVNVPVVVEPGVVFAGLGIGVLLALAAAIVPSLAASKTPIATELSGRAAYEDAKSARILPKAAAQLAIGFAALFLVWSATLSGGLAPWQATIANGGVVIAIVGMLLAAAYFSAHILASIRLQPDRPHNPILAIAFTGLRADQTRTTAIAGAVAVPVAVATLLSGFLVAIDRGVENVARAQAHDRLVVTTTRFTDWGSTDAKFSPDSMTKLAALPGVGGLERMAEVEITLGNGSLAYVRAEDRPTFSYQVFAGQPPKESVKSNQLVIGGILARQNGIGIGDSILLGSGPTARRIPVGTIVATPEVGGMRIQMSYSLAEQIFGRQPPGLVFINPAKGVALQRIADEVKAGQFNQPLTVVDAKGYRDSVVSGESRFLAPLNTLKYGLLAIAFISVSSTLLLLGIRRRREIALIQALGATPTKVFAVTTLEAVIASATGALLGAIVSVPIIAAVGRAAVVDVGSVTPLIFPMSEAFGYALLAILSAVFAAVVPAWKTTQAALATQLRDE</sequence>
<feature type="transmembrane region" description="Helical" evidence="7">
    <location>
        <begin position="354"/>
        <end position="377"/>
    </location>
</feature>
<feature type="domain" description="ABC3 transporter permease C-terminal" evidence="8">
    <location>
        <begin position="726"/>
        <end position="836"/>
    </location>
</feature>
<proteinExistence type="inferred from homology"/>
<comment type="subcellular location">
    <subcellularLocation>
        <location evidence="1">Cell membrane</location>
        <topology evidence="1">Multi-pass membrane protein</topology>
    </subcellularLocation>
</comment>
<dbReference type="InterPro" id="IPR051447">
    <property type="entry name" value="Lipoprotein-release_system"/>
</dbReference>
<dbReference type="PANTHER" id="PTHR30489">
    <property type="entry name" value="LIPOPROTEIN-RELEASING SYSTEM TRANSMEMBRANE PROTEIN LOLE"/>
    <property type="match status" value="1"/>
</dbReference>
<feature type="transmembrane region" description="Helical" evidence="7">
    <location>
        <begin position="722"/>
        <end position="741"/>
    </location>
</feature>
<organism evidence="9 10">
    <name type="scientific">Candidatus Mycobacterium wuenschmannii</name>
    <dbReference type="NCBI Taxonomy" id="3027808"/>
    <lineage>
        <taxon>Bacteria</taxon>
        <taxon>Bacillati</taxon>
        <taxon>Actinomycetota</taxon>
        <taxon>Actinomycetes</taxon>
        <taxon>Mycobacteriales</taxon>
        <taxon>Mycobacteriaceae</taxon>
        <taxon>Mycobacterium</taxon>
    </lineage>
</organism>
<evidence type="ECO:0000256" key="4">
    <source>
        <dbReference type="ARBA" id="ARBA00022692"/>
    </source>
</evidence>
<evidence type="ECO:0000256" key="7">
    <source>
        <dbReference type="SAM" id="Phobius"/>
    </source>
</evidence>
<keyword evidence="5 7" id="KW-1133">Transmembrane helix</keyword>
<evidence type="ECO:0000256" key="6">
    <source>
        <dbReference type="ARBA" id="ARBA00023136"/>
    </source>
</evidence>
<feature type="transmembrane region" description="Helical" evidence="7">
    <location>
        <begin position="813"/>
        <end position="833"/>
    </location>
</feature>
<feature type="transmembrane region" description="Helical" evidence="7">
    <location>
        <begin position="762"/>
        <end position="793"/>
    </location>
</feature>
<protein>
    <submittedName>
        <fullName evidence="9">FtsX-like permease family protein</fullName>
    </submittedName>
</protein>
<feature type="transmembrane region" description="Helical" evidence="7">
    <location>
        <begin position="404"/>
        <end position="422"/>
    </location>
</feature>
<dbReference type="InterPro" id="IPR003838">
    <property type="entry name" value="ABC3_permease_C"/>
</dbReference>
<evidence type="ECO:0000256" key="3">
    <source>
        <dbReference type="ARBA" id="ARBA00022475"/>
    </source>
</evidence>
<feature type="transmembrane region" description="Helical" evidence="7">
    <location>
        <begin position="252"/>
        <end position="275"/>
    </location>
</feature>
<evidence type="ECO:0000313" key="10">
    <source>
        <dbReference type="Proteomes" id="UP001236585"/>
    </source>
</evidence>
<dbReference type="Pfam" id="PF02687">
    <property type="entry name" value="FtsX"/>
    <property type="match status" value="2"/>
</dbReference>
<feature type="transmembrane region" description="Helical" evidence="7">
    <location>
        <begin position="489"/>
        <end position="511"/>
    </location>
</feature>
<dbReference type="PANTHER" id="PTHR30489:SF0">
    <property type="entry name" value="LIPOPROTEIN-RELEASING SYSTEM TRANSMEMBRANE PROTEIN LOLE"/>
    <property type="match status" value="1"/>
</dbReference>
<keyword evidence="6 7" id="KW-0472">Membrane</keyword>
<name>A0ABY8VUX7_9MYCO</name>
<keyword evidence="4 7" id="KW-0812">Transmembrane</keyword>
<evidence type="ECO:0000313" key="9">
    <source>
        <dbReference type="EMBL" id="WIM86736.1"/>
    </source>
</evidence>
<feature type="transmembrane region" description="Helical" evidence="7">
    <location>
        <begin position="434"/>
        <end position="459"/>
    </location>
</feature>
<feature type="transmembrane region" description="Helical" evidence="7">
    <location>
        <begin position="28"/>
        <end position="47"/>
    </location>
</feature>
<evidence type="ECO:0000256" key="5">
    <source>
        <dbReference type="ARBA" id="ARBA00022989"/>
    </source>
</evidence>
<dbReference type="RefSeq" id="WP_285186216.1">
    <property type="nucleotide sequence ID" value="NZ_CP126981.1"/>
</dbReference>
<comment type="similarity">
    <text evidence="2">Belongs to the ABC-4 integral membrane protein family. LolC/E subfamily.</text>
</comment>
<evidence type="ECO:0000256" key="2">
    <source>
        <dbReference type="ARBA" id="ARBA00005236"/>
    </source>
</evidence>
<keyword evidence="10" id="KW-1185">Reference proteome</keyword>
<gene>
    <name evidence="9" type="ORF">PT015_17865</name>
</gene>
<dbReference type="EMBL" id="CP126981">
    <property type="protein sequence ID" value="WIM86736.1"/>
    <property type="molecule type" value="Genomic_DNA"/>
</dbReference>
<keyword evidence="3" id="KW-1003">Cell membrane</keyword>
<evidence type="ECO:0000259" key="8">
    <source>
        <dbReference type="Pfam" id="PF02687"/>
    </source>
</evidence>